<evidence type="ECO:0000313" key="3">
    <source>
        <dbReference type="Proteomes" id="UP000260759"/>
    </source>
</evidence>
<reference evidence="2 3" key="1">
    <citation type="submission" date="2018-08" db="EMBL/GenBank/DDBJ databases">
        <title>A genome reference for cultivated species of the human gut microbiota.</title>
        <authorList>
            <person name="Zou Y."/>
            <person name="Xue W."/>
            <person name="Luo G."/>
        </authorList>
    </citation>
    <scope>NUCLEOTIDE SEQUENCE [LARGE SCALE GENOMIC DNA]</scope>
    <source>
        <strain evidence="2 3">OM03-4</strain>
    </source>
</reference>
<comment type="caution">
    <text evidence="2">The sequence shown here is derived from an EMBL/GenBank/DDBJ whole genome shotgun (WGS) entry which is preliminary data.</text>
</comment>
<dbReference type="Proteomes" id="UP000260759">
    <property type="component" value="Unassembled WGS sequence"/>
</dbReference>
<protein>
    <submittedName>
        <fullName evidence="2">Uncharacterized protein</fullName>
    </submittedName>
</protein>
<dbReference type="RefSeq" id="WP_117599672.1">
    <property type="nucleotide sequence ID" value="NZ_QSVA01000002.1"/>
</dbReference>
<evidence type="ECO:0000256" key="1">
    <source>
        <dbReference type="SAM" id="MobiDB-lite"/>
    </source>
</evidence>
<feature type="region of interest" description="Disordered" evidence="1">
    <location>
        <begin position="444"/>
        <end position="466"/>
    </location>
</feature>
<accession>A0A3E5F4P0</accession>
<organism evidence="2 3">
    <name type="scientific">Bacteroides uniformis</name>
    <dbReference type="NCBI Taxonomy" id="820"/>
    <lineage>
        <taxon>Bacteria</taxon>
        <taxon>Pseudomonadati</taxon>
        <taxon>Bacteroidota</taxon>
        <taxon>Bacteroidia</taxon>
        <taxon>Bacteroidales</taxon>
        <taxon>Bacteroidaceae</taxon>
        <taxon>Bacteroides</taxon>
    </lineage>
</organism>
<dbReference type="AlphaFoldDB" id="A0A3E5F4P0"/>
<gene>
    <name evidence="2" type="ORF">DXB37_03800</name>
</gene>
<name>A0A3E5F4P0_BACUN</name>
<evidence type="ECO:0000313" key="2">
    <source>
        <dbReference type="EMBL" id="RGN96767.1"/>
    </source>
</evidence>
<sequence length="680" mass="76780">MKIVHSSGKAYQLAPDTQIEIERPNLFFNDYGEQSLPVDLPDTDLNRELTGYPDMVANRKKPQTDITCSIRDGDYCVTARQAILGAKRKEKITTTFYMNEGSFLSRIEKVAVPAVFGSETVPGVETVEQGINWCRSLLDNTNPHFTLFPVIIELDGEKRGVNLTCVMDENGRPMQLRPGVTRKQGLYNSYARTEKVDSRIITLDPGYYITPFIRATYLLERIFSYFGYTLQPNFFTETEPFKSMVFINNTADALVNGTILLAHLVPDCLCSTLLEVFRKKFCCEFVPDEVAKTVRIEFFKDMIAARNPTDLTSCLAGQPEINYETARQLKLSSKSSLSNGSTLDSTTELERKYPTAYYDMASGRYVRMGYGREGVIRVVSDGNLPFYAGEEGLDDYEVEVPDSQFCFDSLMFFVQGTINGREYGNSVTAPYIGEGRMLNSTIRVADESTKSEESEETTSDPYLTETSHDQNPMLAFALNDSTGLPVGANHDAARGYSLLYNGPIGIYEKFWRDFDTLLRNALHKVTVPLLMTNTMKQALPVYRKVALGGSEYLIDVLKYTLGGNNMPMDTTLLTTQLQEPVTMAMDESERMKMPAYKWKVNCTLSEMTEDEWTAAGFEAGALVDMTIVYLAPPTEKQYAAGGQYHKRTDYYSYMYYPRRGEGEICYRRVSVYMTPQLITD</sequence>
<proteinExistence type="predicted"/>
<dbReference type="EMBL" id="QSVA01000002">
    <property type="protein sequence ID" value="RGN96767.1"/>
    <property type="molecule type" value="Genomic_DNA"/>
</dbReference>